<dbReference type="EMBL" id="MH908878">
    <property type="protein sequence ID" value="AYM52555.1"/>
    <property type="molecule type" value="Genomic_DNA"/>
</dbReference>
<sequence length="431" mass="45931">MAASTLPPLRAKPKQLGLVRRIVRFLAELRDAVVQAARSLLAHKLRAALTIAGVSVGIMAVIIIFMVEAGMQASFAKQLNSLGPNTLYVHKWAWGVGGKDWWKLRNRPTVGQLDYRALLANTKLPLAIAPVANTNAVVVRGDKELKNVDVRGTTEAFLDAGGWQLRRGRFISDLDHEIGSDACVIGADVEDSVFKNQDPVGQRLKVGPITRCTVVGSLVRKGNAFGRSQDGLLVLPLSSFLRSFGAKRGLTIAVVAPDGKVMETEDEVVAVMRAARRLGPGQDDNFSVNRQDKILQGFNQTMMTINLVGILVGIITAAVAGIGIMNILLVSVKERTREIGIRRALGARRASILMQFLCEAVMVALLGGALGVALGAGAAALIDILSPMPTSIDPRVVAGGVIGSCILGAVFGLWPALSAAFLHPIEALRHE</sequence>
<dbReference type="PANTHER" id="PTHR30572:SF15">
    <property type="entry name" value="ABC TRANSPORTER PERMEASE"/>
    <property type="match status" value="1"/>
</dbReference>
<keyword evidence="3 6" id="KW-0812">Transmembrane</keyword>
<feature type="transmembrane region" description="Helical" evidence="6">
    <location>
        <begin position="396"/>
        <end position="422"/>
    </location>
</feature>
<protein>
    <submittedName>
        <fullName evidence="9">ABC transporter permease protein</fullName>
    </submittedName>
</protein>
<evidence type="ECO:0000256" key="4">
    <source>
        <dbReference type="ARBA" id="ARBA00022989"/>
    </source>
</evidence>
<keyword evidence="5 6" id="KW-0472">Membrane</keyword>
<keyword evidence="4 6" id="KW-1133">Transmembrane helix</keyword>
<organism evidence="9">
    <name type="scientific">Aetherobacter rufus</name>
    <dbReference type="NCBI Taxonomy" id="888831"/>
    <lineage>
        <taxon>Bacteria</taxon>
        <taxon>Pseudomonadati</taxon>
        <taxon>Myxococcota</taxon>
        <taxon>Polyangia</taxon>
        <taxon>Polyangiales</taxon>
        <taxon>Polyangiaceae</taxon>
        <taxon>Aetherobacter</taxon>
    </lineage>
</organism>
<evidence type="ECO:0000259" key="8">
    <source>
        <dbReference type="Pfam" id="PF12704"/>
    </source>
</evidence>
<feature type="transmembrane region" description="Helical" evidence="6">
    <location>
        <begin position="352"/>
        <end position="376"/>
    </location>
</feature>
<evidence type="ECO:0000256" key="1">
    <source>
        <dbReference type="ARBA" id="ARBA00004651"/>
    </source>
</evidence>
<reference evidence="9" key="1">
    <citation type="journal article" date="2018" name="J. Ind. Microbiol. Biotechnol.">
        <title>Genome mining reveals uncommon alkylpyrones as type III PKS products from myxobacteria.</title>
        <authorList>
            <person name="Hug J.J."/>
            <person name="Panter F."/>
            <person name="Krug D."/>
            <person name="Muller R."/>
        </authorList>
    </citation>
    <scope>NUCLEOTIDE SEQUENCE</scope>
    <source>
        <strain evidence="9">MSr9331</strain>
    </source>
</reference>
<dbReference type="GO" id="GO:0005886">
    <property type="term" value="C:plasma membrane"/>
    <property type="evidence" value="ECO:0007669"/>
    <property type="project" value="UniProtKB-SubCell"/>
</dbReference>
<name>A0A3S7UUX4_9BACT</name>
<dbReference type="AlphaFoldDB" id="A0A3S7UUX4"/>
<keyword evidence="2" id="KW-1003">Cell membrane</keyword>
<accession>A0A3S7UUX4</accession>
<feature type="transmembrane region" description="Helical" evidence="6">
    <location>
        <begin position="307"/>
        <end position="332"/>
    </location>
</feature>
<dbReference type="GO" id="GO:0022857">
    <property type="term" value="F:transmembrane transporter activity"/>
    <property type="evidence" value="ECO:0007669"/>
    <property type="project" value="TreeGrafter"/>
</dbReference>
<dbReference type="PANTHER" id="PTHR30572">
    <property type="entry name" value="MEMBRANE COMPONENT OF TRANSPORTER-RELATED"/>
    <property type="match status" value="1"/>
</dbReference>
<evidence type="ECO:0000256" key="3">
    <source>
        <dbReference type="ARBA" id="ARBA00022692"/>
    </source>
</evidence>
<dbReference type="Pfam" id="PF12704">
    <property type="entry name" value="MacB_PCD"/>
    <property type="match status" value="1"/>
</dbReference>
<evidence type="ECO:0000313" key="9">
    <source>
        <dbReference type="EMBL" id="AYM52555.1"/>
    </source>
</evidence>
<evidence type="ECO:0000256" key="5">
    <source>
        <dbReference type="ARBA" id="ARBA00023136"/>
    </source>
</evidence>
<dbReference type="InterPro" id="IPR050250">
    <property type="entry name" value="Macrolide_Exporter_MacB"/>
</dbReference>
<comment type="subcellular location">
    <subcellularLocation>
        <location evidence="1">Cell membrane</location>
        <topology evidence="1">Multi-pass membrane protein</topology>
    </subcellularLocation>
</comment>
<evidence type="ECO:0000256" key="6">
    <source>
        <dbReference type="SAM" id="Phobius"/>
    </source>
</evidence>
<dbReference type="InterPro" id="IPR025857">
    <property type="entry name" value="MacB_PCD"/>
</dbReference>
<feature type="domain" description="MacB-like periplasmic core" evidence="8">
    <location>
        <begin position="48"/>
        <end position="263"/>
    </location>
</feature>
<feature type="domain" description="ABC3 transporter permease C-terminal" evidence="7">
    <location>
        <begin position="311"/>
        <end position="423"/>
    </location>
</feature>
<feature type="transmembrane region" description="Helical" evidence="6">
    <location>
        <begin position="47"/>
        <end position="67"/>
    </location>
</feature>
<evidence type="ECO:0000259" key="7">
    <source>
        <dbReference type="Pfam" id="PF02687"/>
    </source>
</evidence>
<dbReference type="Pfam" id="PF02687">
    <property type="entry name" value="FtsX"/>
    <property type="match status" value="1"/>
</dbReference>
<proteinExistence type="predicted"/>
<dbReference type="InterPro" id="IPR003838">
    <property type="entry name" value="ABC3_permease_C"/>
</dbReference>
<evidence type="ECO:0000256" key="2">
    <source>
        <dbReference type="ARBA" id="ARBA00022475"/>
    </source>
</evidence>